<dbReference type="InterPro" id="IPR000073">
    <property type="entry name" value="AB_hydrolase_1"/>
</dbReference>
<keyword evidence="3" id="KW-1185">Reference proteome</keyword>
<dbReference type="SUPFAM" id="SSF53474">
    <property type="entry name" value="alpha/beta-Hydrolases"/>
    <property type="match status" value="1"/>
</dbReference>
<feature type="domain" description="AB hydrolase-1" evidence="1">
    <location>
        <begin position="8"/>
        <end position="255"/>
    </location>
</feature>
<evidence type="ECO:0000313" key="3">
    <source>
        <dbReference type="Proteomes" id="UP001215598"/>
    </source>
</evidence>
<dbReference type="InterPro" id="IPR052897">
    <property type="entry name" value="Sec-Metab_Biosynth_Hydrolase"/>
</dbReference>
<dbReference type="Pfam" id="PF12697">
    <property type="entry name" value="Abhydrolase_6"/>
    <property type="match status" value="1"/>
</dbReference>
<protein>
    <submittedName>
        <fullName evidence="2">Alpha/Beta hydrolase protein</fullName>
    </submittedName>
</protein>
<dbReference type="Proteomes" id="UP001215598">
    <property type="component" value="Unassembled WGS sequence"/>
</dbReference>
<dbReference type="GO" id="GO:0016787">
    <property type="term" value="F:hydrolase activity"/>
    <property type="evidence" value="ECO:0007669"/>
    <property type="project" value="UniProtKB-KW"/>
</dbReference>
<name>A0AAD7IRE2_9AGAR</name>
<organism evidence="2 3">
    <name type="scientific">Mycena metata</name>
    <dbReference type="NCBI Taxonomy" id="1033252"/>
    <lineage>
        <taxon>Eukaryota</taxon>
        <taxon>Fungi</taxon>
        <taxon>Dikarya</taxon>
        <taxon>Basidiomycota</taxon>
        <taxon>Agaricomycotina</taxon>
        <taxon>Agaricomycetes</taxon>
        <taxon>Agaricomycetidae</taxon>
        <taxon>Agaricales</taxon>
        <taxon>Marasmiineae</taxon>
        <taxon>Mycenaceae</taxon>
        <taxon>Mycena</taxon>
    </lineage>
</organism>
<dbReference type="PANTHER" id="PTHR37017">
    <property type="entry name" value="AB HYDROLASE-1 DOMAIN-CONTAINING PROTEIN-RELATED"/>
    <property type="match status" value="1"/>
</dbReference>
<keyword evidence="2" id="KW-0378">Hydrolase</keyword>
<dbReference type="Gene3D" id="3.40.50.1820">
    <property type="entry name" value="alpha/beta hydrolase"/>
    <property type="match status" value="1"/>
</dbReference>
<gene>
    <name evidence="2" type="ORF">B0H16DRAFT_927954</name>
</gene>
<dbReference type="EMBL" id="JARKIB010000077">
    <property type="protein sequence ID" value="KAJ7747297.1"/>
    <property type="molecule type" value="Genomic_DNA"/>
</dbReference>
<proteinExistence type="predicted"/>
<dbReference type="AlphaFoldDB" id="A0AAD7IRE2"/>
<reference evidence="2" key="1">
    <citation type="submission" date="2023-03" db="EMBL/GenBank/DDBJ databases">
        <title>Massive genome expansion in bonnet fungi (Mycena s.s.) driven by repeated elements and novel gene families across ecological guilds.</title>
        <authorList>
            <consortium name="Lawrence Berkeley National Laboratory"/>
            <person name="Harder C.B."/>
            <person name="Miyauchi S."/>
            <person name="Viragh M."/>
            <person name="Kuo A."/>
            <person name="Thoen E."/>
            <person name="Andreopoulos B."/>
            <person name="Lu D."/>
            <person name="Skrede I."/>
            <person name="Drula E."/>
            <person name="Henrissat B."/>
            <person name="Morin E."/>
            <person name="Kohler A."/>
            <person name="Barry K."/>
            <person name="LaButti K."/>
            <person name="Morin E."/>
            <person name="Salamov A."/>
            <person name="Lipzen A."/>
            <person name="Mereny Z."/>
            <person name="Hegedus B."/>
            <person name="Baldrian P."/>
            <person name="Stursova M."/>
            <person name="Weitz H."/>
            <person name="Taylor A."/>
            <person name="Grigoriev I.V."/>
            <person name="Nagy L.G."/>
            <person name="Martin F."/>
            <person name="Kauserud H."/>
        </authorList>
    </citation>
    <scope>NUCLEOTIDE SEQUENCE</scope>
    <source>
        <strain evidence="2">CBHHK182m</strain>
    </source>
</reference>
<evidence type="ECO:0000313" key="2">
    <source>
        <dbReference type="EMBL" id="KAJ7747297.1"/>
    </source>
</evidence>
<dbReference type="PANTHER" id="PTHR37017:SF10">
    <property type="entry name" value="AB HYDROLASE-1 DOMAIN-CONTAINING PROTEIN"/>
    <property type="match status" value="1"/>
</dbReference>
<comment type="caution">
    <text evidence="2">The sequence shown here is derived from an EMBL/GenBank/DDBJ whole genome shotgun (WGS) entry which is preliminary data.</text>
</comment>
<dbReference type="InterPro" id="IPR029058">
    <property type="entry name" value="AB_hydrolase_fold"/>
</dbReference>
<sequence length="264" mass="27845">MSSQKPTIILSHGLAHAPACYEPLATALRAAGFEYIAPRHPSLGAGVINATMDREVAALRSAMQPALDAGKEIILLAHSYGGLVAAPAAQGYTLSERQAVEGSNSGGIKAVVYMTAFAASQKGDYPLDAVFKCGKDFPAGMVRLEVDGKLTDNIVVTGTPEEKAAFQFVFYNDLEAAQVDTIVPLLESMGLGAALEPTTVVPADLKCTQAYIFCEKDNAMPPAVAEGYVNATPGMKVFRLDSGHAPFVSRVGEVVKILEDLARE</sequence>
<evidence type="ECO:0000259" key="1">
    <source>
        <dbReference type="Pfam" id="PF12697"/>
    </source>
</evidence>
<accession>A0AAD7IRE2</accession>